<dbReference type="SMART" id="SM00345">
    <property type="entry name" value="HTH_GNTR"/>
    <property type="match status" value="1"/>
</dbReference>
<evidence type="ECO:0000256" key="3">
    <source>
        <dbReference type="ARBA" id="ARBA00023163"/>
    </source>
</evidence>
<reference evidence="5 6" key="1">
    <citation type="submission" date="2017-10" db="EMBL/GenBank/DDBJ databases">
        <title>Sequencing the genomes of 1000 actinobacteria strains.</title>
        <authorList>
            <person name="Klenk H.-P."/>
        </authorList>
    </citation>
    <scope>NUCLEOTIDE SEQUENCE [LARGE SCALE GENOMIC DNA]</scope>
    <source>
        <strain evidence="5 6">DSM 46092</strain>
    </source>
</reference>
<dbReference type="GO" id="GO:0003700">
    <property type="term" value="F:DNA-binding transcription factor activity"/>
    <property type="evidence" value="ECO:0007669"/>
    <property type="project" value="InterPro"/>
</dbReference>
<evidence type="ECO:0000256" key="1">
    <source>
        <dbReference type="ARBA" id="ARBA00023015"/>
    </source>
</evidence>
<accession>A0A2A9G2W0</accession>
<sequence length="236" mass="25959">MIDRADESARPDPESLSDQVVSRLQRKILSGEIAIGSWLRHGAIAEEFGISRTPVREALRILAAQGIVTIDANRGARVNGQSSQDIREIGEVRAELEGLAATLACDRMDDEQLAEMTDSWQSFRTTLDEPTDQQAKAWVVANERFHSVIMESAGNPHLAATIRDLRRKLPHNLSFGAYAGNSRLIARNLSQHQAIADAIIAQDAELARVEMVKHIKFSIDATARWVERNAADGDAG</sequence>
<dbReference type="InterPro" id="IPR011711">
    <property type="entry name" value="GntR_C"/>
</dbReference>
<evidence type="ECO:0000259" key="4">
    <source>
        <dbReference type="PROSITE" id="PS50949"/>
    </source>
</evidence>
<gene>
    <name evidence="5" type="ORF">ATK36_0756</name>
</gene>
<dbReference type="PROSITE" id="PS50949">
    <property type="entry name" value="HTH_GNTR"/>
    <property type="match status" value="1"/>
</dbReference>
<dbReference type="InterPro" id="IPR000524">
    <property type="entry name" value="Tscrpt_reg_HTH_GntR"/>
</dbReference>
<dbReference type="Proteomes" id="UP000243542">
    <property type="component" value="Unassembled WGS sequence"/>
</dbReference>
<dbReference type="Pfam" id="PF00392">
    <property type="entry name" value="GntR"/>
    <property type="match status" value="1"/>
</dbReference>
<dbReference type="SUPFAM" id="SSF46785">
    <property type="entry name" value="Winged helix' DNA-binding domain"/>
    <property type="match status" value="1"/>
</dbReference>
<dbReference type="InterPro" id="IPR008920">
    <property type="entry name" value="TF_FadR/GntR_C"/>
</dbReference>
<keyword evidence="1" id="KW-0805">Transcription regulation</keyword>
<dbReference type="EMBL" id="PDJK01000001">
    <property type="protein sequence ID" value="PFG57192.1"/>
    <property type="molecule type" value="Genomic_DNA"/>
</dbReference>
<dbReference type="PANTHER" id="PTHR43537">
    <property type="entry name" value="TRANSCRIPTIONAL REGULATOR, GNTR FAMILY"/>
    <property type="match status" value="1"/>
</dbReference>
<protein>
    <submittedName>
        <fullName evidence="5">DNA-binding GntR family transcriptional regulator</fullName>
    </submittedName>
</protein>
<dbReference type="Gene3D" id="1.10.10.10">
    <property type="entry name" value="Winged helix-like DNA-binding domain superfamily/Winged helix DNA-binding domain"/>
    <property type="match status" value="1"/>
</dbReference>
<comment type="caution">
    <text evidence="5">The sequence shown here is derived from an EMBL/GenBank/DDBJ whole genome shotgun (WGS) entry which is preliminary data.</text>
</comment>
<dbReference type="SUPFAM" id="SSF48008">
    <property type="entry name" value="GntR ligand-binding domain-like"/>
    <property type="match status" value="1"/>
</dbReference>
<organism evidence="5 6">
    <name type="scientific">Amycolatopsis sulphurea</name>
    <dbReference type="NCBI Taxonomy" id="76022"/>
    <lineage>
        <taxon>Bacteria</taxon>
        <taxon>Bacillati</taxon>
        <taxon>Actinomycetota</taxon>
        <taxon>Actinomycetes</taxon>
        <taxon>Pseudonocardiales</taxon>
        <taxon>Pseudonocardiaceae</taxon>
        <taxon>Amycolatopsis</taxon>
    </lineage>
</organism>
<evidence type="ECO:0000313" key="5">
    <source>
        <dbReference type="EMBL" id="PFG57192.1"/>
    </source>
</evidence>
<proteinExistence type="predicted"/>
<dbReference type="InterPro" id="IPR036388">
    <property type="entry name" value="WH-like_DNA-bd_sf"/>
</dbReference>
<feature type="domain" description="HTH gntR-type" evidence="4">
    <location>
        <begin position="14"/>
        <end position="81"/>
    </location>
</feature>
<dbReference type="Pfam" id="PF07729">
    <property type="entry name" value="FCD"/>
    <property type="match status" value="1"/>
</dbReference>
<dbReference type="AlphaFoldDB" id="A0A2A9G2W0"/>
<name>A0A2A9G2W0_9PSEU</name>
<dbReference type="Gene3D" id="1.20.120.530">
    <property type="entry name" value="GntR ligand-binding domain-like"/>
    <property type="match status" value="1"/>
</dbReference>
<dbReference type="InterPro" id="IPR036390">
    <property type="entry name" value="WH_DNA-bd_sf"/>
</dbReference>
<dbReference type="GO" id="GO:0003677">
    <property type="term" value="F:DNA binding"/>
    <property type="evidence" value="ECO:0007669"/>
    <property type="project" value="UniProtKB-KW"/>
</dbReference>
<evidence type="ECO:0000313" key="6">
    <source>
        <dbReference type="Proteomes" id="UP000243542"/>
    </source>
</evidence>
<dbReference type="SMART" id="SM00895">
    <property type="entry name" value="FCD"/>
    <property type="match status" value="1"/>
</dbReference>
<dbReference type="PANTHER" id="PTHR43537:SF45">
    <property type="entry name" value="GNTR FAMILY REGULATORY PROTEIN"/>
    <property type="match status" value="1"/>
</dbReference>
<keyword evidence="2 5" id="KW-0238">DNA-binding</keyword>
<evidence type="ECO:0000256" key="2">
    <source>
        <dbReference type="ARBA" id="ARBA00023125"/>
    </source>
</evidence>
<keyword evidence="3" id="KW-0804">Transcription</keyword>
<dbReference type="RefSeq" id="WP_098509820.1">
    <property type="nucleotide sequence ID" value="NZ_JBIAKZ010000010.1"/>
</dbReference>
<dbReference type="CDD" id="cd07377">
    <property type="entry name" value="WHTH_GntR"/>
    <property type="match status" value="1"/>
</dbReference>
<keyword evidence="6" id="KW-1185">Reference proteome</keyword>